<comment type="caution">
    <text evidence="6">The sequence shown here is derived from an EMBL/GenBank/DDBJ whole genome shotgun (WGS) entry which is preliminary data.</text>
</comment>
<dbReference type="InterPro" id="IPR036661">
    <property type="entry name" value="Luciferase-like_sf"/>
</dbReference>
<dbReference type="Gene3D" id="3.20.20.30">
    <property type="entry name" value="Luciferase-like domain"/>
    <property type="match status" value="1"/>
</dbReference>
<keyword evidence="3" id="KW-0560">Oxidoreductase</keyword>
<evidence type="ECO:0000256" key="1">
    <source>
        <dbReference type="ARBA" id="ARBA00022630"/>
    </source>
</evidence>
<dbReference type="EMBL" id="JAEKNQ010000050">
    <property type="protein sequence ID" value="MBJ7604028.1"/>
    <property type="molecule type" value="Genomic_DNA"/>
</dbReference>
<keyword evidence="1" id="KW-0285">Flavoprotein</keyword>
<dbReference type="Pfam" id="PF00296">
    <property type="entry name" value="Bac_luciferase"/>
    <property type="match status" value="1"/>
</dbReference>
<accession>A0A934KJQ6</accession>
<name>A0A934KJQ6_9BACT</name>
<dbReference type="GO" id="GO:0046306">
    <property type="term" value="P:alkanesulfonate catabolic process"/>
    <property type="evidence" value="ECO:0007669"/>
    <property type="project" value="TreeGrafter"/>
</dbReference>
<dbReference type="Proteomes" id="UP000620075">
    <property type="component" value="Unassembled WGS sequence"/>
</dbReference>
<reference evidence="6 7" key="1">
    <citation type="submission" date="2020-10" db="EMBL/GenBank/DDBJ databases">
        <title>Ca. Dormibacterota MAGs.</title>
        <authorList>
            <person name="Montgomery K."/>
        </authorList>
    </citation>
    <scope>NUCLEOTIDE SEQUENCE [LARGE SCALE GENOMIC DNA]</scope>
    <source>
        <strain evidence="6">SC8811_S16_3</strain>
    </source>
</reference>
<evidence type="ECO:0000313" key="6">
    <source>
        <dbReference type="EMBL" id="MBJ7604028.1"/>
    </source>
</evidence>
<proteinExistence type="predicted"/>
<dbReference type="PANTHER" id="PTHR42847:SF4">
    <property type="entry name" value="ALKANESULFONATE MONOOXYGENASE-RELATED"/>
    <property type="match status" value="1"/>
</dbReference>
<dbReference type="AlphaFoldDB" id="A0A934KJQ6"/>
<feature type="domain" description="Luciferase-like" evidence="5">
    <location>
        <begin position="10"/>
        <end position="266"/>
    </location>
</feature>
<keyword evidence="4" id="KW-0503">Monooxygenase</keyword>
<dbReference type="InterPro" id="IPR050172">
    <property type="entry name" value="SsuD_RutA_monooxygenase"/>
</dbReference>
<dbReference type="RefSeq" id="WP_338180965.1">
    <property type="nucleotide sequence ID" value="NZ_JAEKNQ010000050.1"/>
</dbReference>
<evidence type="ECO:0000256" key="4">
    <source>
        <dbReference type="ARBA" id="ARBA00023033"/>
    </source>
</evidence>
<dbReference type="SUPFAM" id="SSF51679">
    <property type="entry name" value="Bacterial luciferase-like"/>
    <property type="match status" value="1"/>
</dbReference>
<evidence type="ECO:0000259" key="5">
    <source>
        <dbReference type="Pfam" id="PF00296"/>
    </source>
</evidence>
<evidence type="ECO:0000256" key="3">
    <source>
        <dbReference type="ARBA" id="ARBA00023002"/>
    </source>
</evidence>
<keyword evidence="2" id="KW-0288">FMN</keyword>
<dbReference type="GO" id="GO:0008726">
    <property type="term" value="F:alkanesulfonate monooxygenase activity"/>
    <property type="evidence" value="ECO:0007669"/>
    <property type="project" value="TreeGrafter"/>
</dbReference>
<dbReference type="InterPro" id="IPR011251">
    <property type="entry name" value="Luciferase-like_dom"/>
</dbReference>
<evidence type="ECO:0000256" key="2">
    <source>
        <dbReference type="ARBA" id="ARBA00022643"/>
    </source>
</evidence>
<dbReference type="PANTHER" id="PTHR42847">
    <property type="entry name" value="ALKANESULFONATE MONOOXYGENASE"/>
    <property type="match status" value="1"/>
</dbReference>
<evidence type="ECO:0000313" key="7">
    <source>
        <dbReference type="Proteomes" id="UP000620075"/>
    </source>
</evidence>
<gene>
    <name evidence="6" type="ORF">JF888_12675</name>
</gene>
<protein>
    <submittedName>
        <fullName evidence="6">LLM class flavin-dependent oxidoreductase</fullName>
    </submittedName>
</protein>
<sequence>MAEVGLMIEAQEGLDWGRWRQIVADAERLGFASLRTSDHCFSVMGQPTHSLSAWPALALAAEWSERLKLAPMVSPLTFYHPAILARTARAVDELSGGRVLLGVGTGWYQAEHEAFGIPFPSQKERFDNLERGLERIQQTLADHPLPILMGGGGPKRTIPLAARFASEWNFMEFNVEAYREKSALLDDRCRQLGREPSEIKRSLMLGYLLGRNESELRERAVAMGKVRGWPDKSADEVLDELRQRRLVGTPQEAVAQLRPFVEAGVQEFCFQTLLMDDREALELIGEEVMPALQ</sequence>
<organism evidence="6 7">
    <name type="scientific">Candidatus Dormiibacter inghamiae</name>
    <dbReference type="NCBI Taxonomy" id="3127013"/>
    <lineage>
        <taxon>Bacteria</taxon>
        <taxon>Bacillati</taxon>
        <taxon>Candidatus Dormiibacterota</taxon>
        <taxon>Candidatus Dormibacteria</taxon>
        <taxon>Candidatus Dormibacterales</taxon>
        <taxon>Candidatus Dormibacteraceae</taxon>
        <taxon>Candidatus Dormiibacter</taxon>
    </lineage>
</organism>